<accession>A0ABM9G6I6</accession>
<evidence type="ECO:0000313" key="2">
    <source>
        <dbReference type="Proteomes" id="UP001154322"/>
    </source>
</evidence>
<name>A0ABM9G6I6_9BACL</name>
<gene>
    <name evidence="1" type="ORF">WJ0W_004701</name>
</gene>
<reference evidence="1" key="1">
    <citation type="submission" date="2022-06" db="EMBL/GenBank/DDBJ databases">
        <authorList>
            <person name="Dietemann V."/>
            <person name="Ory F."/>
            <person name="Dainat B."/>
            <person name="Oberhansli S."/>
        </authorList>
    </citation>
    <scope>NUCLEOTIDE SEQUENCE</scope>
    <source>
        <strain evidence="1">Ena-SAMPLE-TAB-26-04-2022-14:26:32:270-5432</strain>
    </source>
</reference>
<proteinExistence type="predicted"/>
<dbReference type="EMBL" id="CALYLO010000007">
    <property type="protein sequence ID" value="CAH8247467.1"/>
    <property type="molecule type" value="Genomic_DNA"/>
</dbReference>
<protein>
    <submittedName>
        <fullName evidence="1">Uncharacterized protein</fullName>
    </submittedName>
</protein>
<sequence>MNDEKKQLLRERLKRINEAIDAIMFGGQEYTIDNRRLRRSDLGTLLVERDRIERELAIVENDGIFTAAVFWRR</sequence>
<evidence type="ECO:0000313" key="1">
    <source>
        <dbReference type="EMBL" id="CAH8247467.1"/>
    </source>
</evidence>
<dbReference type="Proteomes" id="UP001154322">
    <property type="component" value="Unassembled WGS sequence"/>
</dbReference>
<comment type="caution">
    <text evidence="1">The sequence shown here is derived from an EMBL/GenBank/DDBJ whole genome shotgun (WGS) entry which is preliminary data.</text>
</comment>
<organism evidence="1 2">
    <name type="scientific">Paenibacillus melissococcoides</name>
    <dbReference type="NCBI Taxonomy" id="2912268"/>
    <lineage>
        <taxon>Bacteria</taxon>
        <taxon>Bacillati</taxon>
        <taxon>Bacillota</taxon>
        <taxon>Bacilli</taxon>
        <taxon>Bacillales</taxon>
        <taxon>Paenibacillaceae</taxon>
        <taxon>Paenibacillus</taxon>
    </lineage>
</organism>
<keyword evidence="2" id="KW-1185">Reference proteome</keyword>
<dbReference type="RefSeq" id="WP_213431639.1">
    <property type="nucleotide sequence ID" value="NZ_AP031286.1"/>
</dbReference>